<comment type="caution">
    <text evidence="5">The sequence shown here is derived from an EMBL/GenBank/DDBJ whole genome shotgun (WGS) entry which is preliminary data.</text>
</comment>
<dbReference type="Pfam" id="PF01965">
    <property type="entry name" value="DJ-1_PfpI"/>
    <property type="match status" value="1"/>
</dbReference>
<dbReference type="PANTHER" id="PTHR48094:SF11">
    <property type="entry name" value="GLUTATHIONE-INDEPENDENT GLYOXALASE HSP31-RELATED"/>
    <property type="match status" value="1"/>
</dbReference>
<dbReference type="RefSeq" id="WP_197919997.1">
    <property type="nucleotide sequence ID" value="NZ_CAWPTA010000006.1"/>
</dbReference>
<gene>
    <name evidence="5" type="ORF">I5L03_01815</name>
</gene>
<evidence type="ECO:0000259" key="4">
    <source>
        <dbReference type="Pfam" id="PF01965"/>
    </source>
</evidence>
<dbReference type="Gene3D" id="3.40.50.880">
    <property type="match status" value="1"/>
</dbReference>
<dbReference type="InterPro" id="IPR002818">
    <property type="entry name" value="DJ-1/PfpI"/>
</dbReference>
<evidence type="ECO:0000256" key="3">
    <source>
        <dbReference type="ARBA" id="ARBA00038493"/>
    </source>
</evidence>
<dbReference type="EMBL" id="JAEANY010000001">
    <property type="protein sequence ID" value="MBH5321319.1"/>
    <property type="molecule type" value="Genomic_DNA"/>
</dbReference>
<dbReference type="InterPro" id="IPR050325">
    <property type="entry name" value="Prot/Nucl_acid_deglycase"/>
</dbReference>
<keyword evidence="6" id="KW-1185">Reference proteome</keyword>
<dbReference type="CDD" id="cd03141">
    <property type="entry name" value="GATase1_Hsp31_like"/>
    <property type="match status" value="1"/>
</dbReference>
<reference evidence="5 6" key="1">
    <citation type="submission" date="2020-11" db="EMBL/GenBank/DDBJ databases">
        <title>Erythrobacter sediminis sp. nov., a marine bacterium from a tidal flat of Garorim Bay.</title>
        <authorList>
            <person name="Kim D."/>
            <person name="Yoo Y."/>
            <person name="Kim J.-J."/>
        </authorList>
    </citation>
    <scope>NUCLEOTIDE SEQUENCE [LARGE SCALE GENOMIC DNA]</scope>
    <source>
        <strain evidence="5 6">JGD-13</strain>
    </source>
</reference>
<feature type="domain" description="DJ-1/PfpI" evidence="4">
    <location>
        <begin position="73"/>
        <end position="261"/>
    </location>
</feature>
<sequence length="344" mass="37163">MRTFFRISLVIVGVLTVTFAAWWISIDLDSQPLADPETSPGDLAFLANAVEEDRGTILAVVTSTERAGDGINAGYELTEMARAYYVFRANGYDVVVASPQGGRAPVNIDEELTEYDYAFLNEAEAQGLVEATLRVADVDPANYDAVYFVGGKGAMFDFSDNPDIQAIASQIYDTGGVVGAVCHGPAALIGVQLADGTTLLENKSVAGFSNEEELFIIPDSRDVFPYLLEDGLREAAQNYSEAPKYLDHTITDGRLVTGQNPWSTWTVAEGMIRALGHEPVEREISSEEKAIALLATYHAQGMDAALADRESQSGSDKRLILLHALIALMEGQPGVALQIQRLAH</sequence>
<dbReference type="PANTHER" id="PTHR48094">
    <property type="entry name" value="PROTEIN/NUCLEIC ACID DEGLYCASE DJ-1-RELATED"/>
    <property type="match status" value="1"/>
</dbReference>
<name>A0ABS0N031_9SPHN</name>
<dbReference type="SUPFAM" id="SSF52317">
    <property type="entry name" value="Class I glutamine amidotransferase-like"/>
    <property type="match status" value="1"/>
</dbReference>
<keyword evidence="2" id="KW-0456">Lyase</keyword>
<keyword evidence="5" id="KW-0315">Glutamine amidotransferase</keyword>
<keyword evidence="1" id="KW-0346">Stress response</keyword>
<proteinExistence type="inferred from homology"/>
<evidence type="ECO:0000256" key="1">
    <source>
        <dbReference type="ARBA" id="ARBA00023016"/>
    </source>
</evidence>
<accession>A0ABS0N031</accession>
<protein>
    <submittedName>
        <fullName evidence="5">Type 1 glutamine amidotransferase domain-containing protein</fullName>
    </submittedName>
</protein>
<comment type="similarity">
    <text evidence="3">Belongs to the peptidase C56 family. HSP31-like subfamily.</text>
</comment>
<evidence type="ECO:0000313" key="6">
    <source>
        <dbReference type="Proteomes" id="UP000602442"/>
    </source>
</evidence>
<dbReference type="InterPro" id="IPR029062">
    <property type="entry name" value="Class_I_gatase-like"/>
</dbReference>
<evidence type="ECO:0000256" key="2">
    <source>
        <dbReference type="ARBA" id="ARBA00023239"/>
    </source>
</evidence>
<organism evidence="5 6">
    <name type="scientific">Aurantiacibacter sediminis</name>
    <dbReference type="NCBI Taxonomy" id="2793064"/>
    <lineage>
        <taxon>Bacteria</taxon>
        <taxon>Pseudomonadati</taxon>
        <taxon>Pseudomonadota</taxon>
        <taxon>Alphaproteobacteria</taxon>
        <taxon>Sphingomonadales</taxon>
        <taxon>Erythrobacteraceae</taxon>
        <taxon>Aurantiacibacter</taxon>
    </lineage>
</organism>
<dbReference type="Proteomes" id="UP000602442">
    <property type="component" value="Unassembled WGS sequence"/>
</dbReference>
<evidence type="ECO:0000313" key="5">
    <source>
        <dbReference type="EMBL" id="MBH5321319.1"/>
    </source>
</evidence>